<accession>A0ABU1E0K8</accession>
<comment type="caution">
    <text evidence="2">The sequence shown here is derived from an EMBL/GenBank/DDBJ whole genome shotgun (WGS) entry which is preliminary data.</text>
</comment>
<keyword evidence="1" id="KW-0472">Membrane</keyword>
<organism evidence="2 3">
    <name type="scientific">Chryseobacterium metallicongregator</name>
    <dbReference type="NCBI Taxonomy" id="3073042"/>
    <lineage>
        <taxon>Bacteria</taxon>
        <taxon>Pseudomonadati</taxon>
        <taxon>Bacteroidota</taxon>
        <taxon>Flavobacteriia</taxon>
        <taxon>Flavobacteriales</taxon>
        <taxon>Weeksellaceae</taxon>
        <taxon>Chryseobacterium group</taxon>
        <taxon>Chryseobacterium</taxon>
    </lineage>
</organism>
<protein>
    <recommendedName>
        <fullName evidence="4">PrgI family protein</fullName>
    </recommendedName>
</protein>
<dbReference type="Proteomes" id="UP001260959">
    <property type="component" value="Unassembled WGS sequence"/>
</dbReference>
<evidence type="ECO:0000313" key="3">
    <source>
        <dbReference type="Proteomes" id="UP001260959"/>
    </source>
</evidence>
<keyword evidence="3" id="KW-1185">Reference proteome</keyword>
<gene>
    <name evidence="2" type="ORF">REB14_02325</name>
</gene>
<dbReference type="EMBL" id="JAVIXS010000001">
    <property type="protein sequence ID" value="MDR4951017.1"/>
    <property type="molecule type" value="Genomic_DNA"/>
</dbReference>
<dbReference type="RefSeq" id="WP_309521389.1">
    <property type="nucleotide sequence ID" value="NZ_JAVIXS010000001.1"/>
</dbReference>
<keyword evidence="1" id="KW-1133">Transmembrane helix</keyword>
<feature type="transmembrane region" description="Helical" evidence="1">
    <location>
        <begin position="41"/>
        <end position="58"/>
    </location>
</feature>
<evidence type="ECO:0000313" key="2">
    <source>
        <dbReference type="EMBL" id="MDR4951017.1"/>
    </source>
</evidence>
<feature type="transmembrane region" description="Helical" evidence="1">
    <location>
        <begin position="12"/>
        <end position="35"/>
    </location>
</feature>
<keyword evidence="1" id="KW-0812">Transmembrane</keyword>
<evidence type="ECO:0000256" key="1">
    <source>
        <dbReference type="SAM" id="Phobius"/>
    </source>
</evidence>
<proteinExistence type="predicted"/>
<sequence>MEYKTPKTLERTPLIFGYPVITAMIVVICLMLFLFIVFKKVLLSLVFLVIPVLYLYIIKKYPRKGEFKEFFLDFKMGVQCIRFDEKLENLISVNSKDSRRFKQNSNGDITNS</sequence>
<evidence type="ECO:0008006" key="4">
    <source>
        <dbReference type="Google" id="ProtNLM"/>
    </source>
</evidence>
<name>A0ABU1E0K8_9FLAO</name>
<reference evidence="2 3" key="1">
    <citation type="submission" date="2023-08" db="EMBL/GenBank/DDBJ databases">
        <authorList>
            <person name="Maltman C."/>
        </authorList>
    </citation>
    <scope>NUCLEOTIDE SEQUENCE [LARGE SCALE GENOMIC DNA]</scope>
    <source>
        <strain evidence="2 3">ES2</strain>
    </source>
</reference>